<organism evidence="1">
    <name type="scientific">Salmonella enterica</name>
    <name type="common">Salmonella choleraesuis</name>
    <dbReference type="NCBI Taxonomy" id="28901"/>
    <lineage>
        <taxon>Bacteria</taxon>
        <taxon>Pseudomonadati</taxon>
        <taxon>Pseudomonadota</taxon>
        <taxon>Gammaproteobacteria</taxon>
        <taxon>Enterobacterales</taxon>
        <taxon>Enterobacteriaceae</taxon>
        <taxon>Salmonella</taxon>
    </lineage>
</organism>
<protein>
    <submittedName>
        <fullName evidence="1">Type VI secretion system tip protein VgrG</fullName>
    </submittedName>
</protein>
<dbReference type="SUPFAM" id="SSF69279">
    <property type="entry name" value="Phage tail proteins"/>
    <property type="match status" value="1"/>
</dbReference>
<name>A0A762A1Q9_SALER</name>
<reference evidence="1" key="2">
    <citation type="submission" date="2020-02" db="EMBL/GenBank/DDBJ databases">
        <authorList>
            <consortium name="NCBI Pathogen Detection Project"/>
        </authorList>
    </citation>
    <scope>NUCLEOTIDE SEQUENCE</scope>
    <source>
        <strain evidence="1">MA.BM_SE08/155</strain>
    </source>
</reference>
<dbReference type="Pfam" id="PF05954">
    <property type="entry name" value="Phage_GPD"/>
    <property type="match status" value="1"/>
</dbReference>
<reference evidence="1" key="1">
    <citation type="journal article" date="2018" name="Genome Biol.">
        <title>SKESA: strategic k-mer extension for scrupulous assemblies.</title>
        <authorList>
            <person name="Souvorov A."/>
            <person name="Agarwala R."/>
            <person name="Lipman D.J."/>
        </authorList>
    </citation>
    <scope>NUCLEOTIDE SEQUENCE</scope>
    <source>
        <strain evidence="1">MA.BM_SE08/155</strain>
    </source>
</reference>
<evidence type="ECO:0000313" key="1">
    <source>
        <dbReference type="EMBL" id="HAG3437181.1"/>
    </source>
</evidence>
<accession>A0A762A1Q9</accession>
<sequence>MSQNGLRFTLDVDGLTPAATAVARFTLYQHLSTPFLLTVDIASDRSGLTAVSFLEKNATLTIWQGNTPQRYLHGIITGMKTGENNDWQMNYSLTISPPLWRCGLRQNFRIFQQQDIRAISTTLLTENGVTDWVPSFYEAHPAREFCVQYGETDLAFLTRLWAEEG</sequence>
<gene>
    <name evidence="1" type="ORF">G8Z78_000766</name>
</gene>
<feature type="non-terminal residue" evidence="1">
    <location>
        <position position="165"/>
    </location>
</feature>
<dbReference type="Gene3D" id="3.55.50.10">
    <property type="entry name" value="Baseplate protein-like domains"/>
    <property type="match status" value="1"/>
</dbReference>
<dbReference type="Gene3D" id="2.30.110.50">
    <property type="match status" value="1"/>
</dbReference>
<dbReference type="AlphaFoldDB" id="A0A762A1Q9"/>
<dbReference type="EMBL" id="DAAYBC010000001">
    <property type="protein sequence ID" value="HAG3437181.1"/>
    <property type="molecule type" value="Genomic_DNA"/>
</dbReference>
<comment type="caution">
    <text evidence="1">The sequence shown here is derived from an EMBL/GenBank/DDBJ whole genome shotgun (WGS) entry which is preliminary data.</text>
</comment>
<proteinExistence type="predicted"/>